<dbReference type="PANTHER" id="PTHR38657:SF1">
    <property type="entry name" value="SLR1343 PROTEIN"/>
    <property type="match status" value="1"/>
</dbReference>
<dbReference type="EMBL" id="AAMT01000001">
    <property type="protein sequence ID" value="EAQ14594.1"/>
    <property type="molecule type" value="Genomic_DNA"/>
</dbReference>
<name>A3V9K3_9RHOB</name>
<dbReference type="HOGENOM" id="CLU_031632_1_0_5"/>
<evidence type="ECO:0000313" key="2">
    <source>
        <dbReference type="Proteomes" id="UP000002931"/>
    </source>
</evidence>
<sequence length="509" mass="57742">MVSRLILVLGDQLTPTLSALDAADRETDVVVMAEVRGEAGNPKHHPQKIALIFAAMRKFAAALIEEGWTVAYARLTDTDNAQSIDGELLRRADEFGAREVICTTPGDWRLIELLDELPLKVTRLPDTRFISTQSEFEDWAEGRKELRMEYFYRLMRKKTGILMDGDKPEGGKWNYDHDNRKPAEADLFQPKVPRFKPDDVTREVLELVADEFADHFGDLDGFAYPTTAKEAAKAADDFIANRLEGFGPYQDAMLTGEAHLYHSILSPALNIGLLDPLDLCRRAEAAYRDGKVPLNSAEGFIRQILGWREYVRGIYMMDGPGYTGRNALRHERDLPWVFWSGDTDMACLSEVVTLTRENAYAHHIQRLMITGNFALLIGADPAQVHDWYLSVYADAFEWVEAPNTIGMSQFADGGMIASKPYVSSGNYIDKMSNYCDGCAYDVRKKTGKGACPFNLLYWWFLDRHAQRFRKNPRMGTIYATWDRMDTDRKKVILSEAEEFLARLDNGETP</sequence>
<dbReference type="InterPro" id="IPR052551">
    <property type="entry name" value="UV-DNA_repair_photolyase"/>
</dbReference>
<dbReference type="Gene3D" id="1.25.40.80">
    <property type="match status" value="1"/>
</dbReference>
<dbReference type="InterPro" id="IPR036134">
    <property type="entry name" value="Crypto/Photolyase_FAD-like_sf"/>
</dbReference>
<dbReference type="AlphaFoldDB" id="A3V9K3"/>
<dbReference type="Gene3D" id="1.10.10.1710">
    <property type="entry name" value="Deoxyribodipyrimidine photolyase-related"/>
    <property type="match status" value="1"/>
</dbReference>
<reference evidence="1 2" key="1">
    <citation type="journal article" date="2010" name="J. Bacteriol.">
        <title>Genome sequences of Pelagibaca bermudensis HTCC2601T and Maritimibacter alkaliphilus HTCC2654T, the type strains of two marine Roseobacter genera.</title>
        <authorList>
            <person name="Thrash J.C."/>
            <person name="Cho J.C."/>
            <person name="Ferriera S."/>
            <person name="Johnson J."/>
            <person name="Vergin K.L."/>
            <person name="Giovannoni S.J."/>
        </authorList>
    </citation>
    <scope>NUCLEOTIDE SEQUENCE [LARGE SCALE GENOMIC DNA]</scope>
    <source>
        <strain evidence="1 2">HTCC2654</strain>
    </source>
</reference>
<proteinExistence type="predicted"/>
<dbReference type="Gene3D" id="1.10.579.10">
    <property type="entry name" value="DNA Cyclobutane Dipyrimidine Photolyase, subunit A, domain 3"/>
    <property type="match status" value="1"/>
</dbReference>
<accession>A3V9K3</accession>
<dbReference type="InterPro" id="IPR007357">
    <property type="entry name" value="PhrB-like"/>
</dbReference>
<dbReference type="OrthoDB" id="5288100at2"/>
<dbReference type="Pfam" id="PF04244">
    <property type="entry name" value="DPRP"/>
    <property type="match status" value="1"/>
</dbReference>
<dbReference type="PANTHER" id="PTHR38657">
    <property type="entry name" value="SLR1343 PROTEIN"/>
    <property type="match status" value="1"/>
</dbReference>
<evidence type="ECO:0008006" key="3">
    <source>
        <dbReference type="Google" id="ProtNLM"/>
    </source>
</evidence>
<keyword evidence="2" id="KW-1185">Reference proteome</keyword>
<dbReference type="Gene3D" id="3.40.50.620">
    <property type="entry name" value="HUPs"/>
    <property type="match status" value="1"/>
</dbReference>
<organism evidence="1 2">
    <name type="scientific">Maritimibacter alkaliphilus HTCC2654</name>
    <dbReference type="NCBI Taxonomy" id="314271"/>
    <lineage>
        <taxon>Bacteria</taxon>
        <taxon>Pseudomonadati</taxon>
        <taxon>Pseudomonadota</taxon>
        <taxon>Alphaproteobacteria</taxon>
        <taxon>Rhodobacterales</taxon>
        <taxon>Roseobacteraceae</taxon>
        <taxon>Maritimibacter</taxon>
    </lineage>
</organism>
<evidence type="ECO:0000313" key="1">
    <source>
        <dbReference type="EMBL" id="EAQ14594.1"/>
    </source>
</evidence>
<protein>
    <recommendedName>
        <fullName evidence="3">Deoxyribodipyrimidine photolyase-related protein</fullName>
    </recommendedName>
</protein>
<comment type="caution">
    <text evidence="1">The sequence shown here is derived from an EMBL/GenBank/DDBJ whole genome shotgun (WGS) entry which is preliminary data.</text>
</comment>
<dbReference type="RefSeq" id="WP_008334305.1">
    <property type="nucleotide sequence ID" value="NZ_CH902578.1"/>
</dbReference>
<dbReference type="eggNOG" id="COG3046">
    <property type="taxonomic scope" value="Bacteria"/>
</dbReference>
<dbReference type="STRING" id="314271.RB2654_18463"/>
<dbReference type="Proteomes" id="UP000002931">
    <property type="component" value="Unassembled WGS sequence"/>
</dbReference>
<dbReference type="SUPFAM" id="SSF48173">
    <property type="entry name" value="Cryptochrome/photolyase FAD-binding domain"/>
    <property type="match status" value="1"/>
</dbReference>
<gene>
    <name evidence="1" type="ORF">RB2654_18463</name>
</gene>
<dbReference type="InterPro" id="IPR014729">
    <property type="entry name" value="Rossmann-like_a/b/a_fold"/>
</dbReference>